<dbReference type="RefSeq" id="XP_001800248.1">
    <property type="nucleotide sequence ID" value="XM_001800196.1"/>
</dbReference>
<evidence type="ECO:0000256" key="1">
    <source>
        <dbReference type="SAM" id="Phobius"/>
    </source>
</evidence>
<evidence type="ECO:0008006" key="4">
    <source>
        <dbReference type="Google" id="ProtNLM"/>
    </source>
</evidence>
<gene>
    <name evidence="2" type="ORF">SNOG_09964</name>
</gene>
<dbReference type="AlphaFoldDB" id="Q0UE50"/>
<keyword evidence="1" id="KW-0812">Transmembrane</keyword>
<dbReference type="GeneID" id="5977154"/>
<dbReference type="KEGG" id="pno:SNOG_09964"/>
<dbReference type="InParanoid" id="Q0UE50"/>
<keyword evidence="1" id="KW-1133">Transmembrane helix</keyword>
<sequence length="111" mass="11796">MRSSIIRPSIIGQYPLARQSESASLGQILLSGYGLPQNLQGWMIFFIVITSLIGSGIFSTGGPAIEVAGPGGALLALVIVGEQGSIDTPSYFALTFCVLRNYRDLYGGRLE</sequence>
<name>Q0UE50_PHANO</name>
<evidence type="ECO:0000313" key="3">
    <source>
        <dbReference type="Proteomes" id="UP000001055"/>
    </source>
</evidence>
<dbReference type="EMBL" id="CH445340">
    <property type="protein sequence ID" value="EAT82299.1"/>
    <property type="molecule type" value="Genomic_DNA"/>
</dbReference>
<organism evidence="2 3">
    <name type="scientific">Phaeosphaeria nodorum (strain SN15 / ATCC MYA-4574 / FGSC 10173)</name>
    <name type="common">Glume blotch fungus</name>
    <name type="synonym">Parastagonospora nodorum</name>
    <dbReference type="NCBI Taxonomy" id="321614"/>
    <lineage>
        <taxon>Eukaryota</taxon>
        <taxon>Fungi</taxon>
        <taxon>Dikarya</taxon>
        <taxon>Ascomycota</taxon>
        <taxon>Pezizomycotina</taxon>
        <taxon>Dothideomycetes</taxon>
        <taxon>Pleosporomycetidae</taxon>
        <taxon>Pleosporales</taxon>
        <taxon>Pleosporineae</taxon>
        <taxon>Phaeosphaeriaceae</taxon>
        <taxon>Parastagonospora</taxon>
    </lineage>
</organism>
<protein>
    <recommendedName>
        <fullName evidence="4">Amino acid permease/ SLC12A domain-containing protein</fullName>
    </recommendedName>
</protein>
<proteinExistence type="predicted"/>
<evidence type="ECO:0000313" key="2">
    <source>
        <dbReference type="EMBL" id="EAT82299.1"/>
    </source>
</evidence>
<reference evidence="3" key="1">
    <citation type="journal article" date="2007" name="Plant Cell">
        <title>Dothideomycete-plant interactions illuminated by genome sequencing and EST analysis of the wheat pathogen Stagonospora nodorum.</title>
        <authorList>
            <person name="Hane J.K."/>
            <person name="Lowe R.G."/>
            <person name="Solomon P.S."/>
            <person name="Tan K.C."/>
            <person name="Schoch C.L."/>
            <person name="Spatafora J.W."/>
            <person name="Crous P.W."/>
            <person name="Kodira C."/>
            <person name="Birren B.W."/>
            <person name="Galagan J.E."/>
            <person name="Torriani S.F."/>
            <person name="McDonald B.A."/>
            <person name="Oliver R.P."/>
        </authorList>
    </citation>
    <scope>NUCLEOTIDE SEQUENCE [LARGE SCALE GENOMIC DNA]</scope>
    <source>
        <strain evidence="3">SN15 / ATCC MYA-4574 / FGSC 10173</strain>
    </source>
</reference>
<feature type="transmembrane region" description="Helical" evidence="1">
    <location>
        <begin position="39"/>
        <end position="58"/>
    </location>
</feature>
<keyword evidence="1" id="KW-0472">Membrane</keyword>
<dbReference type="Proteomes" id="UP000001055">
    <property type="component" value="Unassembled WGS sequence"/>
</dbReference>
<accession>Q0UE50</accession>